<sequence>MSKYSTRVPRFGVVAAVTLAGLVLFQPAFSQDASIQRSNQPAGAGALRHIQARITGVDLSHNSVTLRDTRGEMAVIEVSPDVTELQEFHVGDTVKIAYRNAILTHLTKSASGGIRERIETEVVQPTQDGEASSTQSVELLATVLKIDRKKRLVTLRGPTLTEEFDVAPDCSIDGLKIGDSVRAKFVSARATSVERVGTAPQ</sequence>
<proteinExistence type="predicted"/>
<accession>A0AB73I997</accession>
<protein>
    <submittedName>
        <fullName evidence="1">Cu/Ag efflux protein CusF</fullName>
    </submittedName>
</protein>
<evidence type="ECO:0000313" key="1">
    <source>
        <dbReference type="EMBL" id="MDP9646534.1"/>
    </source>
</evidence>
<evidence type="ECO:0000313" key="2">
    <source>
        <dbReference type="Proteomes" id="UP001229486"/>
    </source>
</evidence>
<organism evidence="1 2">
    <name type="scientific">Paraburkholderia caledonica</name>
    <dbReference type="NCBI Taxonomy" id="134536"/>
    <lineage>
        <taxon>Bacteria</taxon>
        <taxon>Pseudomonadati</taxon>
        <taxon>Pseudomonadota</taxon>
        <taxon>Betaproteobacteria</taxon>
        <taxon>Burkholderiales</taxon>
        <taxon>Burkholderiaceae</taxon>
        <taxon>Paraburkholderia</taxon>
    </lineage>
</organism>
<dbReference type="AlphaFoldDB" id="A0AB73I997"/>
<gene>
    <name evidence="1" type="ORF">J2793_001967</name>
</gene>
<dbReference type="EMBL" id="JAURTK010000002">
    <property type="protein sequence ID" value="MDP9646534.1"/>
    <property type="molecule type" value="Genomic_DNA"/>
</dbReference>
<reference evidence="1" key="1">
    <citation type="submission" date="2023-07" db="EMBL/GenBank/DDBJ databases">
        <title>Sorghum-associated microbial communities from plants grown in Nebraska, USA.</title>
        <authorList>
            <person name="Schachtman D."/>
        </authorList>
    </citation>
    <scope>NUCLEOTIDE SEQUENCE</scope>
    <source>
        <strain evidence="1">DS1061</strain>
    </source>
</reference>
<dbReference type="RefSeq" id="WP_392393257.1">
    <property type="nucleotide sequence ID" value="NZ_JAURTK010000002.1"/>
</dbReference>
<comment type="caution">
    <text evidence="1">The sequence shown here is derived from an EMBL/GenBank/DDBJ whole genome shotgun (WGS) entry which is preliminary data.</text>
</comment>
<dbReference type="Proteomes" id="UP001229486">
    <property type="component" value="Unassembled WGS sequence"/>
</dbReference>
<name>A0AB73I997_9BURK</name>